<sequence>MEHSIWLSLMRDRLEIIKRLLSDDGSLWITIDDNEAHYLKVLCDEVFGRANFVANVVWQKAYTSNQTAMHISNTHDHVLVYAKNAGVFQIGKVPRTDEQKKTFSNPDNDPRGDWKAENLSAGKFYAAGQFPIIGPKGDEFLAPKGRYWRCNQQQYEAWLRDGRITFGRSGEGRPMLKKFLAEMQDGLTANTWWVHEEVGSNKEASIDLKRMFGDRDDVFQNPKPEKLIQRILTLATNPGDIVLDSFAGSGTTGAVAHKMGRRWIMVELGEHCHTHIIPRLKKVIDGEDQGGISKAVNWKGGGGFRYYRLAPSLLEKDKWGNWVINHDYNAAMLAEALCKLEGFSYAPSDAVYWQHGHSTERDFVYVTTASLTHEQLQQLSDEVGPDRSLLVLCTAFRAKADAYPNLTVKKIPRQVLSRCEWGHDDYSLQVENLPKEPPKPGQQSLFDGDEP</sequence>
<evidence type="ECO:0000313" key="9">
    <source>
        <dbReference type="EMBL" id="KFB74669.1"/>
    </source>
</evidence>
<accession>A0A080MBZ9</accession>
<comment type="caution">
    <text evidence="9">The sequence shown here is derived from an EMBL/GenBank/DDBJ whole genome shotgun (WGS) entry which is preliminary data.</text>
</comment>
<feature type="region of interest" description="Disordered" evidence="7">
    <location>
        <begin position="430"/>
        <end position="451"/>
    </location>
</feature>
<feature type="domain" description="DNA methylase N-4/N-6" evidence="8">
    <location>
        <begin position="3"/>
        <end position="274"/>
    </location>
</feature>
<proteinExistence type="inferred from homology"/>
<dbReference type="PIRSF" id="PIRSF015855">
    <property type="entry name" value="TypeIII_Mtase_mKpnI"/>
    <property type="match status" value="1"/>
</dbReference>
<dbReference type="Pfam" id="PF01555">
    <property type="entry name" value="N6_N4_Mtase"/>
    <property type="match status" value="1"/>
</dbReference>
<dbReference type="GO" id="GO:0008170">
    <property type="term" value="F:N-methyltransferase activity"/>
    <property type="evidence" value="ECO:0007669"/>
    <property type="project" value="InterPro"/>
</dbReference>
<keyword evidence="4 9" id="KW-0808">Transferase</keyword>
<evidence type="ECO:0000256" key="1">
    <source>
        <dbReference type="ARBA" id="ARBA00006594"/>
    </source>
</evidence>
<dbReference type="InterPro" id="IPR002941">
    <property type="entry name" value="DNA_methylase_N4/N6"/>
</dbReference>
<evidence type="ECO:0000256" key="5">
    <source>
        <dbReference type="ARBA" id="ARBA00022691"/>
    </source>
</evidence>
<dbReference type="Proteomes" id="UP000020077">
    <property type="component" value="Unassembled WGS sequence"/>
</dbReference>
<dbReference type="InterPro" id="IPR029063">
    <property type="entry name" value="SAM-dependent_MTases_sf"/>
</dbReference>
<name>A0A080MBZ9_9PROT</name>
<evidence type="ECO:0000256" key="2">
    <source>
        <dbReference type="ARBA" id="ARBA00011900"/>
    </source>
</evidence>
<keyword evidence="3 9" id="KW-0489">Methyltransferase</keyword>
<dbReference type="AlphaFoldDB" id="A0A080MBZ9"/>
<evidence type="ECO:0000256" key="7">
    <source>
        <dbReference type="SAM" id="MobiDB-lite"/>
    </source>
</evidence>
<evidence type="ECO:0000259" key="8">
    <source>
        <dbReference type="Pfam" id="PF01555"/>
    </source>
</evidence>
<organism evidence="9 10">
    <name type="scientific">Candidatus Accumulibacter phosphatis</name>
    <dbReference type="NCBI Taxonomy" id="327160"/>
    <lineage>
        <taxon>Bacteria</taxon>
        <taxon>Pseudomonadati</taxon>
        <taxon>Pseudomonadota</taxon>
        <taxon>Betaproteobacteria</taxon>
        <taxon>Candidatus Accumulibacter</taxon>
    </lineage>
</organism>
<dbReference type="PRINTS" id="PR00506">
    <property type="entry name" value="D21N6MTFRASE"/>
</dbReference>
<keyword evidence="5" id="KW-0949">S-adenosyl-L-methionine</keyword>
<dbReference type="InterPro" id="IPR002295">
    <property type="entry name" value="N4/N6-MTase_EcoPI_Mod-like"/>
</dbReference>
<dbReference type="SUPFAM" id="SSF53335">
    <property type="entry name" value="S-adenosyl-L-methionine-dependent methyltransferases"/>
    <property type="match status" value="1"/>
</dbReference>
<gene>
    <name evidence="9" type="primary">bamHIM</name>
    <name evidence="9" type="ORF">AW09_000005</name>
</gene>
<dbReference type="EMBL" id="JDVG02000002">
    <property type="protein sequence ID" value="KFB74669.1"/>
    <property type="molecule type" value="Genomic_DNA"/>
</dbReference>
<evidence type="ECO:0000313" key="10">
    <source>
        <dbReference type="Proteomes" id="UP000020077"/>
    </source>
</evidence>
<dbReference type="GO" id="GO:0032259">
    <property type="term" value="P:methylation"/>
    <property type="evidence" value="ECO:0007669"/>
    <property type="project" value="UniProtKB-KW"/>
</dbReference>
<reference evidence="9 10" key="1">
    <citation type="submission" date="2014-02" db="EMBL/GenBank/DDBJ databases">
        <title>Expanding our view of genomic diversity in Candidatus Accumulibacter clades.</title>
        <authorList>
            <person name="Skennerton C.T."/>
            <person name="Barr J.J."/>
            <person name="Slater F.R."/>
            <person name="Bond P.L."/>
            <person name="Tyson G.W."/>
        </authorList>
    </citation>
    <scope>NUCLEOTIDE SEQUENCE [LARGE SCALE GENOMIC DNA]</scope>
    <source>
        <strain evidence="10">BA-91</strain>
    </source>
</reference>
<dbReference type="GO" id="GO:0009007">
    <property type="term" value="F:site-specific DNA-methyltransferase (adenine-specific) activity"/>
    <property type="evidence" value="ECO:0007669"/>
    <property type="project" value="UniProtKB-EC"/>
</dbReference>
<dbReference type="GO" id="GO:0003677">
    <property type="term" value="F:DNA binding"/>
    <property type="evidence" value="ECO:0007669"/>
    <property type="project" value="InterPro"/>
</dbReference>
<comment type="similarity">
    <text evidence="1">Belongs to the N(4)/N(6)-methyltransferase family.</text>
</comment>
<evidence type="ECO:0000256" key="4">
    <source>
        <dbReference type="ARBA" id="ARBA00022679"/>
    </source>
</evidence>
<comment type="catalytic activity">
    <reaction evidence="6">
        <text>a 2'-deoxyadenosine in DNA + S-adenosyl-L-methionine = an N(6)-methyl-2'-deoxyadenosine in DNA + S-adenosyl-L-homocysteine + H(+)</text>
        <dbReference type="Rhea" id="RHEA:15197"/>
        <dbReference type="Rhea" id="RHEA-COMP:12418"/>
        <dbReference type="Rhea" id="RHEA-COMP:12419"/>
        <dbReference type="ChEBI" id="CHEBI:15378"/>
        <dbReference type="ChEBI" id="CHEBI:57856"/>
        <dbReference type="ChEBI" id="CHEBI:59789"/>
        <dbReference type="ChEBI" id="CHEBI:90615"/>
        <dbReference type="ChEBI" id="CHEBI:90616"/>
        <dbReference type="EC" id="2.1.1.72"/>
    </reaction>
</comment>
<dbReference type="Gene3D" id="3.40.50.150">
    <property type="entry name" value="Vaccinia Virus protein VP39"/>
    <property type="match status" value="1"/>
</dbReference>
<dbReference type="EC" id="2.1.1.72" evidence="2"/>
<protein>
    <recommendedName>
        <fullName evidence="2">site-specific DNA-methyltransferase (adenine-specific)</fullName>
        <ecNumber evidence="2">2.1.1.72</ecNumber>
    </recommendedName>
</protein>
<evidence type="ECO:0000256" key="3">
    <source>
        <dbReference type="ARBA" id="ARBA00022603"/>
    </source>
</evidence>
<evidence type="ECO:0000256" key="6">
    <source>
        <dbReference type="ARBA" id="ARBA00047942"/>
    </source>
</evidence>